<evidence type="ECO:0000313" key="3">
    <source>
        <dbReference type="Proteomes" id="UP000315400"/>
    </source>
</evidence>
<name>A0A540VWY1_9GAMM</name>
<sequence>MSDTLNDVGSADWQQRRVLALLDECLVPGDVAKLKSLVSGDCRIVFPGFEGRGHAGVDELMSMIEQVFNGCPTKSYDLWIHDRRAVNVHGSLFGRMADGRRMNGTRYTDTFVFDDEGRITDWLVFNDLALLPPA</sequence>
<dbReference type="Proteomes" id="UP000315400">
    <property type="component" value="Unassembled WGS sequence"/>
</dbReference>
<gene>
    <name evidence="2" type="ORF">FKY71_02500</name>
</gene>
<dbReference type="Pfam" id="PF12680">
    <property type="entry name" value="SnoaL_2"/>
    <property type="match status" value="1"/>
</dbReference>
<protein>
    <submittedName>
        <fullName evidence="2">Nuclear transport factor 2 family protein</fullName>
    </submittedName>
</protein>
<dbReference type="AlphaFoldDB" id="A0A540VWY1"/>
<accession>A0A540VWY1</accession>
<reference evidence="2 3" key="1">
    <citation type="submission" date="2019-06" db="EMBL/GenBank/DDBJ databases">
        <title>Metagenome assembled Genome of Spiribacter salinus SL48-SHIP from the microbial mat of Salt Lake 48 (Novosibirsk region, Russia).</title>
        <authorList>
            <person name="Shipova A."/>
            <person name="Rozanov A.S."/>
            <person name="Bryanskaya A.V."/>
            <person name="Peltek S.E."/>
        </authorList>
    </citation>
    <scope>NUCLEOTIDE SEQUENCE [LARGE SCALE GENOMIC DNA]</scope>
    <source>
        <strain evidence="2">SL48-SHIP-2</strain>
    </source>
</reference>
<evidence type="ECO:0000313" key="2">
    <source>
        <dbReference type="EMBL" id="TQF00614.1"/>
    </source>
</evidence>
<dbReference type="InterPro" id="IPR037401">
    <property type="entry name" value="SnoaL-like"/>
</dbReference>
<proteinExistence type="predicted"/>
<dbReference type="InterPro" id="IPR032710">
    <property type="entry name" value="NTF2-like_dom_sf"/>
</dbReference>
<dbReference type="EMBL" id="VIFK01000008">
    <property type="protein sequence ID" value="TQF00614.1"/>
    <property type="molecule type" value="Genomic_DNA"/>
</dbReference>
<feature type="domain" description="SnoaL-like" evidence="1">
    <location>
        <begin position="22"/>
        <end position="122"/>
    </location>
</feature>
<dbReference type="Gene3D" id="3.10.450.50">
    <property type="match status" value="1"/>
</dbReference>
<comment type="caution">
    <text evidence="2">The sequence shown here is derived from an EMBL/GenBank/DDBJ whole genome shotgun (WGS) entry which is preliminary data.</text>
</comment>
<organism evidence="2 3">
    <name type="scientific">Spiribacter salinus</name>
    <dbReference type="NCBI Taxonomy" id="1335746"/>
    <lineage>
        <taxon>Bacteria</taxon>
        <taxon>Pseudomonadati</taxon>
        <taxon>Pseudomonadota</taxon>
        <taxon>Gammaproteobacteria</taxon>
        <taxon>Chromatiales</taxon>
        <taxon>Ectothiorhodospiraceae</taxon>
        <taxon>Spiribacter</taxon>
    </lineage>
</organism>
<dbReference type="SUPFAM" id="SSF54427">
    <property type="entry name" value="NTF2-like"/>
    <property type="match status" value="1"/>
</dbReference>
<evidence type="ECO:0000259" key="1">
    <source>
        <dbReference type="Pfam" id="PF12680"/>
    </source>
</evidence>